<feature type="compositionally biased region" description="Acidic residues" evidence="1">
    <location>
        <begin position="160"/>
        <end position="205"/>
    </location>
</feature>
<protein>
    <submittedName>
        <fullName evidence="2">Uncharacterized protein</fullName>
    </submittedName>
</protein>
<organism evidence="2">
    <name type="scientific">Tanacetum cinerariifolium</name>
    <name type="common">Dalmatian daisy</name>
    <name type="synonym">Chrysanthemum cinerariifolium</name>
    <dbReference type="NCBI Taxonomy" id="118510"/>
    <lineage>
        <taxon>Eukaryota</taxon>
        <taxon>Viridiplantae</taxon>
        <taxon>Streptophyta</taxon>
        <taxon>Embryophyta</taxon>
        <taxon>Tracheophyta</taxon>
        <taxon>Spermatophyta</taxon>
        <taxon>Magnoliopsida</taxon>
        <taxon>eudicotyledons</taxon>
        <taxon>Gunneridae</taxon>
        <taxon>Pentapetalae</taxon>
        <taxon>asterids</taxon>
        <taxon>campanulids</taxon>
        <taxon>Asterales</taxon>
        <taxon>Asteraceae</taxon>
        <taxon>Asteroideae</taxon>
        <taxon>Anthemideae</taxon>
        <taxon>Anthemidinae</taxon>
        <taxon>Tanacetum</taxon>
    </lineage>
</organism>
<dbReference type="AlphaFoldDB" id="A0A6L2NVE4"/>
<dbReference type="EMBL" id="BKCJ010010103">
    <property type="protein sequence ID" value="GEU90076.1"/>
    <property type="molecule type" value="Genomic_DNA"/>
</dbReference>
<reference evidence="2" key="1">
    <citation type="journal article" date="2019" name="Sci. Rep.">
        <title>Draft genome of Tanacetum cinerariifolium, the natural source of mosquito coil.</title>
        <authorList>
            <person name="Yamashiro T."/>
            <person name="Shiraishi A."/>
            <person name="Satake H."/>
            <person name="Nakayama K."/>
        </authorList>
    </citation>
    <scope>NUCLEOTIDE SEQUENCE</scope>
</reference>
<feature type="compositionally biased region" description="Basic and acidic residues" evidence="1">
    <location>
        <begin position="212"/>
        <end position="235"/>
    </location>
</feature>
<sequence length="691" mass="79533">MSKTYPSWEESRLKQEGEEQHWKLFSRGNSLTQQWEHFFTNSESVTSYLPFELIKCTNLRGHLLLSLTDFMYQTNSREISSARKEHMPYLRFTKVIIDHFISKDNTISMRNMINLHIIHDDTLLVPPKKARKFKKPASPKLKIVHASPKEPIQKGNEAESWGDSENESAEVNDKDDYDDDDIGNDDDGSNDAEDSEQTDSNDEENPSFTLKYYEEEKQDKEYVFTPEKDKSNDEEKMFEEEDDDVAKELYGDLNITQGLRDINLTNAEQGREDQHKASHESEFVQEEEDAHVTLTTVYDKTEGPLQSFSISSNFTSKLLNLNDPSSNINSLMNTSTIPPLPLPVSALETKVSEFNQTSQFAKVVSSILDIVDNYLASKLKEEVNVAVHLQSNKLKKEAGAENQEFFNQVDSTVKTIIKEQVKAQVSKIMPQIEKYVTESLGAKVLSTQVEELEFEATNTEMHQDQGNESSHIADQYNNEAAPKHEWFQKPNKPLTPNHASNKSKYIDFRPPQKWISTIAKECYKERQPPQGREYSFNLSKTLPLIEDRGRQVVPADYFINNDRYLKGGSSSSKYATSTTRTKAAKYDNIEGIEDMVRNDKDSMHMHATGNLHMMSTPKKELLRLVLHDIASNLDMDYLPKRHWSHLEMKRSRIMVKAIDKLVFEMRLMRNLGKFVGGCDYEDDLRLLERTI</sequence>
<evidence type="ECO:0000256" key="1">
    <source>
        <dbReference type="SAM" id="MobiDB-lite"/>
    </source>
</evidence>
<evidence type="ECO:0000313" key="2">
    <source>
        <dbReference type="EMBL" id="GEU90076.1"/>
    </source>
</evidence>
<accession>A0A6L2NVE4</accession>
<gene>
    <name evidence="2" type="ORF">Tci_062054</name>
</gene>
<feature type="compositionally biased region" description="Basic and acidic residues" evidence="1">
    <location>
        <begin position="269"/>
        <end position="282"/>
    </location>
</feature>
<proteinExistence type="predicted"/>
<feature type="region of interest" description="Disordered" evidence="1">
    <location>
        <begin position="268"/>
        <end position="287"/>
    </location>
</feature>
<name>A0A6L2NVE4_TANCI</name>
<comment type="caution">
    <text evidence="2">The sequence shown here is derived from an EMBL/GenBank/DDBJ whole genome shotgun (WGS) entry which is preliminary data.</text>
</comment>
<feature type="region of interest" description="Disordered" evidence="1">
    <location>
        <begin position="130"/>
        <end position="243"/>
    </location>
</feature>